<reference evidence="1" key="1">
    <citation type="submission" date="2017-09" db="EMBL/GenBank/DDBJ databases">
        <title>Large-scale bioinformatics analysis of Bacillus genomes uncovers conserved roles of natural products in bacterial physiology.</title>
        <authorList>
            <consortium name="Agbiome Team Llc"/>
            <person name="Bleich R.M."/>
            <person name="Grubbs K.J."/>
            <person name="Santa Maria K.C."/>
            <person name="Allen S.E."/>
            <person name="Farag S."/>
            <person name="Shank E.A."/>
            <person name="Bowers A."/>
        </authorList>
    </citation>
    <scope>NUCLEOTIDE SEQUENCE [LARGE SCALE GENOMIC DNA]</scope>
    <source>
        <strain evidence="1">AFS098222</strain>
    </source>
</reference>
<dbReference type="Proteomes" id="UP000220111">
    <property type="component" value="Unassembled WGS sequence"/>
</dbReference>
<accession>A0A2A7BQP0</accession>
<name>A0A2A7BQP0_9BACI</name>
<dbReference type="AlphaFoldDB" id="A0A2A7BQP0"/>
<protein>
    <recommendedName>
        <fullName evidence="2">DUF5659 domain-containing protein</fullName>
    </recommendedName>
</protein>
<comment type="caution">
    <text evidence="1">The sequence shown here is derived from an EMBL/GenBank/DDBJ whole genome shotgun (WGS) entry which is preliminary data.</text>
</comment>
<evidence type="ECO:0000313" key="1">
    <source>
        <dbReference type="EMBL" id="PDY40625.1"/>
    </source>
</evidence>
<sequence length="71" mass="8826">MKKRNEPTKVIYKYNLFAYLVKNDCKFLYSTRNRSNPKYQCYMFLHDEKLDQALDEYPNEKHIHDEKTNRF</sequence>
<proteinExistence type="predicted"/>
<evidence type="ECO:0008006" key="2">
    <source>
        <dbReference type="Google" id="ProtNLM"/>
    </source>
</evidence>
<dbReference type="EMBL" id="NVPQ01000041">
    <property type="protein sequence ID" value="PDY40625.1"/>
    <property type="molecule type" value="Genomic_DNA"/>
</dbReference>
<organism evidence="1">
    <name type="scientific">Bacillus wiedmannii</name>
    <dbReference type="NCBI Taxonomy" id="1890302"/>
    <lineage>
        <taxon>Bacteria</taxon>
        <taxon>Bacillati</taxon>
        <taxon>Bacillota</taxon>
        <taxon>Bacilli</taxon>
        <taxon>Bacillales</taxon>
        <taxon>Bacillaceae</taxon>
        <taxon>Bacillus</taxon>
        <taxon>Bacillus cereus group</taxon>
    </lineage>
</organism>
<gene>
    <name evidence="1" type="ORF">COO17_15980</name>
</gene>